<dbReference type="Gene3D" id="3.20.20.70">
    <property type="entry name" value="Aldolase class I"/>
    <property type="match status" value="1"/>
</dbReference>
<organism evidence="9 10">
    <name type="scientific">Actinotalea fermentans</name>
    <dbReference type="NCBI Taxonomy" id="43671"/>
    <lineage>
        <taxon>Bacteria</taxon>
        <taxon>Bacillati</taxon>
        <taxon>Actinomycetota</taxon>
        <taxon>Actinomycetes</taxon>
        <taxon>Micrococcales</taxon>
        <taxon>Cellulomonadaceae</taxon>
        <taxon>Actinotalea</taxon>
    </lineage>
</organism>
<evidence type="ECO:0000256" key="5">
    <source>
        <dbReference type="ARBA" id="ARBA00024042"/>
    </source>
</evidence>
<feature type="binding site" evidence="7">
    <location>
        <position position="106"/>
    </location>
    <ligand>
        <name>FMN</name>
        <dbReference type="ChEBI" id="CHEBI:58210"/>
    </ligand>
</feature>
<dbReference type="OrthoDB" id="9770452at2"/>
<name>A0A511YX14_9CELL</name>
<proteinExistence type="inferred from homology"/>
<dbReference type="EMBL" id="BJYK01000004">
    <property type="protein sequence ID" value="GEN79728.1"/>
    <property type="molecule type" value="Genomic_DNA"/>
</dbReference>
<dbReference type="RefSeq" id="WP_146819480.1">
    <property type="nucleotide sequence ID" value="NZ_BJYK01000004.1"/>
</dbReference>
<dbReference type="SUPFAM" id="SSF51395">
    <property type="entry name" value="FMN-linked oxidoreductases"/>
    <property type="match status" value="1"/>
</dbReference>
<accession>A0A511YX14</accession>
<comment type="caution">
    <text evidence="9">The sequence shown here is derived from an EMBL/GenBank/DDBJ whole genome shotgun (WGS) entry which is preliminary data.</text>
</comment>
<dbReference type="AlphaFoldDB" id="A0A511YX14"/>
<dbReference type="PROSITE" id="PS51349">
    <property type="entry name" value="FMN_HYDROXY_ACID_DH_2"/>
    <property type="match status" value="1"/>
</dbReference>
<keyword evidence="4" id="KW-0560">Oxidoreductase</keyword>
<feature type="binding site" evidence="7">
    <location>
        <position position="244"/>
    </location>
    <ligand>
        <name>FMN</name>
        <dbReference type="ChEBI" id="CHEBI:58210"/>
    </ligand>
</feature>
<gene>
    <name evidence="9" type="ORF">AFE02nite_14620</name>
</gene>
<feature type="binding site" evidence="7">
    <location>
        <position position="154"/>
    </location>
    <ligand>
        <name>FMN</name>
        <dbReference type="ChEBI" id="CHEBI:58210"/>
    </ligand>
</feature>
<feature type="binding site" evidence="7">
    <location>
        <begin position="308"/>
        <end position="309"/>
    </location>
    <ligand>
        <name>FMN</name>
        <dbReference type="ChEBI" id="CHEBI:58210"/>
    </ligand>
</feature>
<evidence type="ECO:0000256" key="2">
    <source>
        <dbReference type="ARBA" id="ARBA00022630"/>
    </source>
</evidence>
<evidence type="ECO:0000313" key="9">
    <source>
        <dbReference type="EMBL" id="GEN79728.1"/>
    </source>
</evidence>
<feature type="binding site" evidence="7">
    <location>
        <position position="249"/>
    </location>
    <ligand>
        <name>glyoxylate</name>
        <dbReference type="ChEBI" id="CHEBI:36655"/>
    </ligand>
</feature>
<feature type="active site" description="Proton acceptor" evidence="6">
    <location>
        <position position="246"/>
    </location>
</feature>
<dbReference type="PIRSF" id="PIRSF000138">
    <property type="entry name" value="Al-hdrx_acd_dh"/>
    <property type="match status" value="1"/>
</dbReference>
<keyword evidence="3 7" id="KW-0288">FMN</keyword>
<feature type="binding site" evidence="7">
    <location>
        <position position="246"/>
    </location>
    <ligand>
        <name>glyoxylate</name>
        <dbReference type="ChEBI" id="CHEBI:36655"/>
    </ligand>
</feature>
<dbReference type="PANTHER" id="PTHR10578:SF107">
    <property type="entry name" value="2-HYDROXYACID OXIDASE 1"/>
    <property type="match status" value="1"/>
</dbReference>
<dbReference type="InterPro" id="IPR012133">
    <property type="entry name" value="Alpha-hydoxy_acid_DH_FMN"/>
</dbReference>
<keyword evidence="2 7" id="KW-0285">Flavoprotein</keyword>
<dbReference type="CDD" id="cd02809">
    <property type="entry name" value="alpha_hydroxyacid_oxid_FMN"/>
    <property type="match status" value="1"/>
</dbReference>
<dbReference type="InterPro" id="IPR008259">
    <property type="entry name" value="FMN_hydac_DH_AS"/>
</dbReference>
<evidence type="ECO:0000256" key="6">
    <source>
        <dbReference type="PIRSR" id="PIRSR000138-1"/>
    </source>
</evidence>
<evidence type="ECO:0000256" key="4">
    <source>
        <dbReference type="ARBA" id="ARBA00023002"/>
    </source>
</evidence>
<evidence type="ECO:0000313" key="10">
    <source>
        <dbReference type="Proteomes" id="UP000321484"/>
    </source>
</evidence>
<dbReference type="PANTHER" id="PTHR10578">
    <property type="entry name" value="S -2-HYDROXY-ACID OXIDASE-RELATED"/>
    <property type="match status" value="1"/>
</dbReference>
<feature type="binding site" evidence="7">
    <location>
        <begin position="285"/>
        <end position="289"/>
    </location>
    <ligand>
        <name>FMN</name>
        <dbReference type="ChEBI" id="CHEBI:58210"/>
    </ligand>
</feature>
<comment type="cofactor">
    <cofactor evidence="1">
        <name>FMN</name>
        <dbReference type="ChEBI" id="CHEBI:58210"/>
    </cofactor>
</comment>
<evidence type="ECO:0000256" key="7">
    <source>
        <dbReference type="PIRSR" id="PIRSR000138-2"/>
    </source>
</evidence>
<evidence type="ECO:0000256" key="3">
    <source>
        <dbReference type="ARBA" id="ARBA00022643"/>
    </source>
</evidence>
<feature type="domain" description="FMN hydroxy acid dehydrogenase" evidence="8">
    <location>
        <begin position="1"/>
        <end position="359"/>
    </location>
</feature>
<feature type="binding site" evidence="7">
    <location>
        <begin position="77"/>
        <end position="79"/>
    </location>
    <ligand>
        <name>FMN</name>
        <dbReference type="ChEBI" id="CHEBI:58210"/>
    </ligand>
</feature>
<sequence length="359" mass="37023">MALTALEKHERDAVAVLPAAAHEFFASGSGDEVALDEATAAWARHRLRPRVLRDVGEVDLTSTLLGCGLNHPIGVAPVGYLGLAHPDAEPAVAAAAREQGALYVASTRASTALEDIAAVAGPWWFQVYVMRHRELTERLVERAVAAGARALVLTGDTPFVGIKRRVGSQRIAIPDETFLVNLARHLTGDAAVGRAGAEQDPTATLEAIGWLARMSGLPVLVKGVLRGDDAVACLDAGAAGVVVSNHGGRQLDRSVATPFALAEVVRAVRERPRAAGEPRPAVLVDGGVRSGVDALVGLALGADAVLVGRPVVWGLATGGQAGVHEALAALRDDLAHAMALAGAPSLADLDASLVVPARD</sequence>
<feature type="binding site" evidence="7">
    <location>
        <position position="126"/>
    </location>
    <ligand>
        <name>FMN</name>
        <dbReference type="ChEBI" id="CHEBI:58210"/>
    </ligand>
</feature>
<evidence type="ECO:0000256" key="1">
    <source>
        <dbReference type="ARBA" id="ARBA00001917"/>
    </source>
</evidence>
<dbReference type="Proteomes" id="UP000321484">
    <property type="component" value="Unassembled WGS sequence"/>
</dbReference>
<dbReference type="GO" id="GO:0010181">
    <property type="term" value="F:FMN binding"/>
    <property type="evidence" value="ECO:0007669"/>
    <property type="project" value="InterPro"/>
</dbReference>
<reference evidence="9 10" key="1">
    <citation type="submission" date="2019-07" db="EMBL/GenBank/DDBJ databases">
        <title>Whole genome shotgun sequence of Actinotalea fermentans NBRC 105374.</title>
        <authorList>
            <person name="Hosoyama A."/>
            <person name="Uohara A."/>
            <person name="Ohji S."/>
            <person name="Ichikawa N."/>
        </authorList>
    </citation>
    <scope>NUCLEOTIDE SEQUENCE [LARGE SCALE GENOMIC DNA]</scope>
    <source>
        <strain evidence="9 10">NBRC 105374</strain>
    </source>
</reference>
<dbReference type="InterPro" id="IPR013785">
    <property type="entry name" value="Aldolase_TIM"/>
</dbReference>
<dbReference type="InterPro" id="IPR000262">
    <property type="entry name" value="FMN-dep_DH"/>
</dbReference>
<keyword evidence="10" id="KW-1185">Reference proteome</keyword>
<feature type="binding site" evidence="7">
    <location>
        <position position="222"/>
    </location>
    <ligand>
        <name>FMN</name>
        <dbReference type="ChEBI" id="CHEBI:58210"/>
    </ligand>
</feature>
<dbReference type="GO" id="GO:0016491">
    <property type="term" value="F:oxidoreductase activity"/>
    <property type="evidence" value="ECO:0007669"/>
    <property type="project" value="UniProtKB-KW"/>
</dbReference>
<feature type="binding site" evidence="7">
    <location>
        <position position="128"/>
    </location>
    <ligand>
        <name>glyoxylate</name>
        <dbReference type="ChEBI" id="CHEBI:36655"/>
    </ligand>
</feature>
<comment type="similarity">
    <text evidence="5">Belongs to the FMN-dependent alpha-hydroxy acid dehydrogenase family.</text>
</comment>
<dbReference type="InterPro" id="IPR037396">
    <property type="entry name" value="FMN_HAD"/>
</dbReference>
<protein>
    <submittedName>
        <fullName evidence="9">Alpha-hydroxy-acid oxidizing enzyme</fullName>
    </submittedName>
</protein>
<evidence type="ECO:0000259" key="8">
    <source>
        <dbReference type="PROSITE" id="PS51349"/>
    </source>
</evidence>
<dbReference type="Pfam" id="PF01070">
    <property type="entry name" value="FMN_dh"/>
    <property type="match status" value="1"/>
</dbReference>
<dbReference type="PROSITE" id="PS00557">
    <property type="entry name" value="FMN_HYDROXY_ACID_DH_1"/>
    <property type="match status" value="1"/>
</dbReference>